<dbReference type="Gene3D" id="3.30.70.100">
    <property type="match status" value="1"/>
</dbReference>
<feature type="domain" description="HMA" evidence="2">
    <location>
        <begin position="48"/>
        <end position="111"/>
    </location>
</feature>
<comment type="caution">
    <text evidence="3">The sequence shown here is derived from an EMBL/GenBank/DDBJ whole genome shotgun (WGS) entry which is preliminary data.</text>
</comment>
<accession>A0A9W7KN83</accession>
<evidence type="ECO:0000259" key="2">
    <source>
        <dbReference type="PROSITE" id="PS50846"/>
    </source>
</evidence>
<keyword evidence="4" id="KW-1185">Reference proteome</keyword>
<dbReference type="SUPFAM" id="SSF55008">
    <property type="entry name" value="HMA, heavy metal-associated domain"/>
    <property type="match status" value="1"/>
</dbReference>
<dbReference type="EMBL" id="QOKW01000044">
    <property type="protein sequence ID" value="KAA0676028.1"/>
    <property type="molecule type" value="Genomic_DNA"/>
</dbReference>
<organism evidence="3 4">
    <name type="scientific">Roseomonas genomospecies 6</name>
    <dbReference type="NCBI Taxonomy" id="214106"/>
    <lineage>
        <taxon>Bacteria</taxon>
        <taxon>Pseudomonadati</taxon>
        <taxon>Pseudomonadota</taxon>
        <taxon>Alphaproteobacteria</taxon>
        <taxon>Acetobacterales</taxon>
        <taxon>Roseomonadaceae</taxon>
        <taxon>Roseomonas</taxon>
    </lineage>
</organism>
<dbReference type="CDD" id="cd00371">
    <property type="entry name" value="HMA"/>
    <property type="match status" value="1"/>
</dbReference>
<dbReference type="Pfam" id="PF00403">
    <property type="entry name" value="HMA"/>
    <property type="match status" value="1"/>
</dbReference>
<dbReference type="OrthoDB" id="9801832at2"/>
<dbReference type="GO" id="GO:0046872">
    <property type="term" value="F:metal ion binding"/>
    <property type="evidence" value="ECO:0007669"/>
    <property type="project" value="InterPro"/>
</dbReference>
<dbReference type="InterPro" id="IPR006121">
    <property type="entry name" value="HMA_dom"/>
</dbReference>
<gene>
    <name evidence="3" type="ORF">DS843_28995</name>
</gene>
<dbReference type="AlphaFoldDB" id="A0A9W7KN83"/>
<evidence type="ECO:0000313" key="4">
    <source>
        <dbReference type="Proteomes" id="UP000480854"/>
    </source>
</evidence>
<proteinExistence type="predicted"/>
<dbReference type="Proteomes" id="UP000480854">
    <property type="component" value="Unassembled WGS sequence"/>
</dbReference>
<dbReference type="PROSITE" id="PS50846">
    <property type="entry name" value="HMA_2"/>
    <property type="match status" value="1"/>
</dbReference>
<dbReference type="InterPro" id="IPR036163">
    <property type="entry name" value="HMA_dom_sf"/>
</dbReference>
<evidence type="ECO:0000256" key="1">
    <source>
        <dbReference type="SAM" id="MobiDB-lite"/>
    </source>
</evidence>
<reference evidence="3 4" key="1">
    <citation type="submission" date="2018-07" db="EMBL/GenBank/DDBJ databases">
        <title>Genome sequence of Azospirillum sp. ATCC 49961.</title>
        <authorList>
            <person name="Sant'Anna F.H."/>
            <person name="Baldani J.I."/>
            <person name="Zilli J.E."/>
            <person name="Reis V.M."/>
            <person name="Hartmann A."/>
            <person name="Cruz L."/>
            <person name="de Souza E.M."/>
            <person name="de Oliveira Pedrosa F."/>
            <person name="Passaglia L.M.P."/>
        </authorList>
    </citation>
    <scope>NUCLEOTIDE SEQUENCE [LARGE SCALE GENOMIC DNA]</scope>
    <source>
        <strain evidence="3 4">ATCC 49961</strain>
    </source>
</reference>
<feature type="region of interest" description="Disordered" evidence="1">
    <location>
        <begin position="1"/>
        <end position="24"/>
    </location>
</feature>
<name>A0A9W7KN83_9PROT</name>
<sequence>MPSKRMRHACGTSEGVHRTIDLPTTGRWRLASRDETERSGRTPSRRIPMLQFTVPGMTCGGCANAIRKSLAAVPGITAIQANPPDRRLAVEGDVGADLIVRTLADAGYDATPIA</sequence>
<evidence type="ECO:0000313" key="3">
    <source>
        <dbReference type="EMBL" id="KAA0676028.1"/>
    </source>
</evidence>
<protein>
    <submittedName>
        <fullName evidence="3">Copper chaperone</fullName>
    </submittedName>
</protein>